<evidence type="ECO:0000313" key="4">
    <source>
        <dbReference type="Proteomes" id="UP000029585"/>
    </source>
</evidence>
<dbReference type="Proteomes" id="UP000029585">
    <property type="component" value="Unassembled WGS sequence"/>
</dbReference>
<dbReference type="PROSITE" id="PS51257">
    <property type="entry name" value="PROKAR_LIPOPROTEIN"/>
    <property type="match status" value="1"/>
</dbReference>
<dbReference type="Gene3D" id="3.40.190.170">
    <property type="entry name" value="Bacterial extracellular solute-binding protein, family 7"/>
    <property type="match status" value="1"/>
</dbReference>
<sequence length="369" mass="40871">MKKKIACAVLGAMLLGLSLTACGNADNPSTGEITESGYPKREFIVAAIDSHDKTSAHEIEIFTNLVTERSGGAITFKVFYDNLLGKATDNLNTLSSGIADLGTVCTLYTPSNLPLSQITYCVPFAPDDPVLAAKLMYKVSEAYPEFYEEYEKNNVVCLGWKGNEPYKLYSKGPIEELAQLKGKKITLGGVYYIPWFQSIGAVPVNAAAADLYQTIKTGVASGSFVYDSIYCNYKLYEVEDYCLEVGLGARNNNVLCFNKDMWESLDEKTQQLFQECADEAMAEFQDWQQSEMDGWEQEMLDNGVTVSTLSDEAKAEWAETALGYQDTLQTWIDEVTALGYDGAGIMSAYLQAGEELGYEWHFDTTPYIQ</sequence>
<proteinExistence type="predicted"/>
<accession>A0A096BD69</accession>
<dbReference type="GO" id="GO:0055085">
    <property type="term" value="P:transmembrane transport"/>
    <property type="evidence" value="ECO:0007669"/>
    <property type="project" value="InterPro"/>
</dbReference>
<feature type="chain" id="PRO_5039670293" description="Bacterial extracellular solute-binding protein, family 7" evidence="2">
    <location>
        <begin position="24"/>
        <end position="369"/>
    </location>
</feature>
<reference evidence="3 4" key="1">
    <citation type="submission" date="2011-08" db="EMBL/GenBank/DDBJ databases">
        <title>The Genome Sequence of Clostridium orbiscindens 1_3_50AFAA.</title>
        <authorList>
            <consortium name="The Broad Institute Genome Sequencing Platform"/>
            <person name="Earl A."/>
            <person name="Ward D."/>
            <person name="Feldgarden M."/>
            <person name="Gevers D."/>
            <person name="Daigneault M."/>
            <person name="Strauss J."/>
            <person name="Allen-Vercoe E."/>
            <person name="Young S.K."/>
            <person name="Zeng Q."/>
            <person name="Gargeya S."/>
            <person name="Fitzgerald M."/>
            <person name="Haas B."/>
            <person name="Abouelleil A."/>
            <person name="Alvarado L."/>
            <person name="Arachchi H.M."/>
            <person name="Berlin A."/>
            <person name="Brown A."/>
            <person name="Chapman S.B."/>
            <person name="Chen Z."/>
            <person name="Dunbar C."/>
            <person name="Freedman E."/>
            <person name="Gearin G."/>
            <person name="Gellesch M."/>
            <person name="Goldberg J."/>
            <person name="Griggs A."/>
            <person name="Gujja S."/>
            <person name="Heiman D."/>
            <person name="Howarth C."/>
            <person name="Larson L."/>
            <person name="Lui A."/>
            <person name="MacDonald P.J.P."/>
            <person name="Montmayeur A."/>
            <person name="Murphy C."/>
            <person name="Neiman D."/>
            <person name="Pearson M."/>
            <person name="Priest M."/>
            <person name="Roberts A."/>
            <person name="Saif S."/>
            <person name="Shea T."/>
            <person name="Shenoy N."/>
            <person name="Sisk P."/>
            <person name="Stolte C."/>
            <person name="Sykes S."/>
            <person name="Wortman J."/>
            <person name="Nusbaum C."/>
            <person name="Birren B."/>
        </authorList>
    </citation>
    <scope>NUCLEOTIDE SEQUENCE [LARGE SCALE GENOMIC DNA]</scope>
    <source>
        <strain evidence="3 4">1_3_50AFAA</strain>
    </source>
</reference>
<feature type="signal peptide" evidence="2">
    <location>
        <begin position="1"/>
        <end position="23"/>
    </location>
</feature>
<evidence type="ECO:0000256" key="1">
    <source>
        <dbReference type="ARBA" id="ARBA00022729"/>
    </source>
</evidence>
<dbReference type="HOGENOM" id="CLU_036176_2_2_9"/>
<dbReference type="PANTHER" id="PTHR33376:SF15">
    <property type="entry name" value="BLL6794 PROTEIN"/>
    <property type="match status" value="1"/>
</dbReference>
<dbReference type="eggNOG" id="COG1638">
    <property type="taxonomic scope" value="Bacteria"/>
</dbReference>
<keyword evidence="1 2" id="KW-0732">Signal</keyword>
<gene>
    <name evidence="3" type="ORF">HMPREF9460_00587</name>
</gene>
<dbReference type="NCBIfam" id="NF037995">
    <property type="entry name" value="TRAP_S1"/>
    <property type="match status" value="1"/>
</dbReference>
<dbReference type="Pfam" id="PF03480">
    <property type="entry name" value="DctP"/>
    <property type="match status" value="1"/>
</dbReference>
<evidence type="ECO:0008006" key="5">
    <source>
        <dbReference type="Google" id="ProtNLM"/>
    </source>
</evidence>
<dbReference type="AlphaFoldDB" id="A0A096BD69"/>
<keyword evidence="4" id="KW-1185">Reference proteome</keyword>
<comment type="caution">
    <text evidence="3">The sequence shown here is derived from an EMBL/GenBank/DDBJ whole genome shotgun (WGS) entry which is preliminary data.</text>
</comment>
<dbReference type="InterPro" id="IPR018389">
    <property type="entry name" value="DctP_fam"/>
</dbReference>
<dbReference type="PATRIC" id="fig|742738.3.peg.610"/>
<dbReference type="PANTHER" id="PTHR33376">
    <property type="match status" value="1"/>
</dbReference>
<dbReference type="RefSeq" id="WP_044938797.1">
    <property type="nucleotide sequence ID" value="NZ_KN174161.1"/>
</dbReference>
<evidence type="ECO:0000256" key="2">
    <source>
        <dbReference type="SAM" id="SignalP"/>
    </source>
</evidence>
<dbReference type="CDD" id="cd13666">
    <property type="entry name" value="PBP2_TRAP_DctP_like_1"/>
    <property type="match status" value="1"/>
</dbReference>
<organism evidence="3 4">
    <name type="scientific">Flavonifractor plautii 1_3_50AFAA</name>
    <dbReference type="NCBI Taxonomy" id="742738"/>
    <lineage>
        <taxon>Bacteria</taxon>
        <taxon>Bacillati</taxon>
        <taxon>Bacillota</taxon>
        <taxon>Clostridia</taxon>
        <taxon>Eubacteriales</taxon>
        <taxon>Oscillospiraceae</taxon>
        <taxon>Flavonifractor</taxon>
    </lineage>
</organism>
<dbReference type="EMBL" id="ADLO01000022">
    <property type="protein sequence ID" value="KGF56956.1"/>
    <property type="molecule type" value="Genomic_DNA"/>
</dbReference>
<protein>
    <recommendedName>
        <fullName evidence="5">Bacterial extracellular solute-binding protein, family 7</fullName>
    </recommendedName>
</protein>
<dbReference type="InterPro" id="IPR038404">
    <property type="entry name" value="TRAP_DctP_sf"/>
</dbReference>
<evidence type="ECO:0000313" key="3">
    <source>
        <dbReference type="EMBL" id="KGF56956.1"/>
    </source>
</evidence>
<name>A0A096BD69_FLAPL</name>